<sequence>MMTESRQETEETIQELESSLLKVQDELTKYKQLGEVLEKEGAIPDNRSFEFLDILLASKLHTAEAQVSLL</sequence>
<keyword evidence="3" id="KW-1185">Reference proteome</keyword>
<feature type="coiled-coil region" evidence="1">
    <location>
        <begin position="6"/>
        <end position="40"/>
    </location>
</feature>
<dbReference type="EMBL" id="CAJPIN010067213">
    <property type="protein sequence ID" value="CAG2067338.1"/>
    <property type="molecule type" value="Genomic_DNA"/>
</dbReference>
<proteinExistence type="predicted"/>
<organism evidence="2 3">
    <name type="scientific">Timema podura</name>
    <name type="common">Walking stick</name>
    <dbReference type="NCBI Taxonomy" id="61482"/>
    <lineage>
        <taxon>Eukaryota</taxon>
        <taxon>Metazoa</taxon>
        <taxon>Ecdysozoa</taxon>
        <taxon>Arthropoda</taxon>
        <taxon>Hexapoda</taxon>
        <taxon>Insecta</taxon>
        <taxon>Pterygota</taxon>
        <taxon>Neoptera</taxon>
        <taxon>Polyneoptera</taxon>
        <taxon>Phasmatodea</taxon>
        <taxon>Timematodea</taxon>
        <taxon>Timematoidea</taxon>
        <taxon>Timematidae</taxon>
        <taxon>Timema</taxon>
    </lineage>
</organism>
<dbReference type="Proteomes" id="UP001153148">
    <property type="component" value="Unassembled WGS sequence"/>
</dbReference>
<protein>
    <submittedName>
        <fullName evidence="2">Uncharacterized protein</fullName>
    </submittedName>
</protein>
<evidence type="ECO:0000313" key="2">
    <source>
        <dbReference type="EMBL" id="CAG2067338.1"/>
    </source>
</evidence>
<evidence type="ECO:0000313" key="3">
    <source>
        <dbReference type="Proteomes" id="UP001153148"/>
    </source>
</evidence>
<keyword evidence="1" id="KW-0175">Coiled coil</keyword>
<comment type="caution">
    <text evidence="2">The sequence shown here is derived from an EMBL/GenBank/DDBJ whole genome shotgun (WGS) entry which is preliminary data.</text>
</comment>
<accession>A0ABN7PKX2</accession>
<reference evidence="2" key="1">
    <citation type="submission" date="2021-03" db="EMBL/GenBank/DDBJ databases">
        <authorList>
            <person name="Tran Van P."/>
        </authorList>
    </citation>
    <scope>NUCLEOTIDE SEQUENCE</scope>
</reference>
<evidence type="ECO:0000256" key="1">
    <source>
        <dbReference type="SAM" id="Coils"/>
    </source>
</evidence>
<name>A0ABN7PKX2_TIMPD</name>
<gene>
    <name evidence="2" type="ORF">TPAB3V08_LOCUS14281</name>
</gene>